<comment type="caution">
    <text evidence="2">The sequence shown here is derived from an EMBL/GenBank/DDBJ whole genome shotgun (WGS) entry which is preliminary data.</text>
</comment>
<name>A0AAW2GAF5_9HYME</name>
<evidence type="ECO:0000256" key="1">
    <source>
        <dbReference type="SAM" id="Phobius"/>
    </source>
</evidence>
<keyword evidence="1" id="KW-1133">Transmembrane helix</keyword>
<keyword evidence="1" id="KW-0812">Transmembrane</keyword>
<keyword evidence="1" id="KW-0472">Membrane</keyword>
<feature type="transmembrane region" description="Helical" evidence="1">
    <location>
        <begin position="52"/>
        <end position="70"/>
    </location>
</feature>
<dbReference type="Proteomes" id="UP001430953">
    <property type="component" value="Unassembled WGS sequence"/>
</dbReference>
<sequence>MSCCHSPLVYEVDEDGRFSTKYVISTAHPLTDITSLLTRSRYSHIFYVARNSFFPLFFFLFDSLAFARVLRYVRRARGERIKCIQSRISSAAYNYDKIGDGMKYRDEVRAYVSHEKEYESRYVESK</sequence>
<reference evidence="2 3" key="1">
    <citation type="submission" date="2023-03" db="EMBL/GenBank/DDBJ databases">
        <title>High recombination rates correlate with genetic variation in Cardiocondyla obscurior ants.</title>
        <authorList>
            <person name="Errbii M."/>
        </authorList>
    </citation>
    <scope>NUCLEOTIDE SEQUENCE [LARGE SCALE GENOMIC DNA]</scope>
    <source>
        <strain evidence="2">Alpha-2009</strain>
        <tissue evidence="2">Whole body</tissue>
    </source>
</reference>
<gene>
    <name evidence="2" type="ORF">PUN28_006373</name>
</gene>
<organism evidence="2 3">
    <name type="scientific">Cardiocondyla obscurior</name>
    <dbReference type="NCBI Taxonomy" id="286306"/>
    <lineage>
        <taxon>Eukaryota</taxon>
        <taxon>Metazoa</taxon>
        <taxon>Ecdysozoa</taxon>
        <taxon>Arthropoda</taxon>
        <taxon>Hexapoda</taxon>
        <taxon>Insecta</taxon>
        <taxon>Pterygota</taxon>
        <taxon>Neoptera</taxon>
        <taxon>Endopterygota</taxon>
        <taxon>Hymenoptera</taxon>
        <taxon>Apocrita</taxon>
        <taxon>Aculeata</taxon>
        <taxon>Formicoidea</taxon>
        <taxon>Formicidae</taxon>
        <taxon>Myrmicinae</taxon>
        <taxon>Cardiocondyla</taxon>
    </lineage>
</organism>
<evidence type="ECO:0000313" key="3">
    <source>
        <dbReference type="Proteomes" id="UP001430953"/>
    </source>
</evidence>
<keyword evidence="3" id="KW-1185">Reference proteome</keyword>
<dbReference type="EMBL" id="JADYXP020000005">
    <property type="protein sequence ID" value="KAL0124480.1"/>
    <property type="molecule type" value="Genomic_DNA"/>
</dbReference>
<dbReference type="AlphaFoldDB" id="A0AAW2GAF5"/>
<evidence type="ECO:0000313" key="2">
    <source>
        <dbReference type="EMBL" id="KAL0124480.1"/>
    </source>
</evidence>
<accession>A0AAW2GAF5</accession>
<proteinExistence type="predicted"/>
<protein>
    <submittedName>
        <fullName evidence="2">Uncharacterized protein</fullName>
    </submittedName>
</protein>